<feature type="domain" description="Sulfatase N-terminal" evidence="3">
    <location>
        <begin position="4"/>
        <end position="344"/>
    </location>
</feature>
<keyword evidence="1" id="KW-0479">Metal-binding</keyword>
<evidence type="ECO:0000313" key="5">
    <source>
        <dbReference type="Proteomes" id="UP001239909"/>
    </source>
</evidence>
<dbReference type="Pfam" id="PF00884">
    <property type="entry name" value="Sulfatase"/>
    <property type="match status" value="1"/>
</dbReference>
<reference evidence="4 5" key="1">
    <citation type="submission" date="2023-04" db="EMBL/GenBank/DDBJ databases">
        <title>Marinoamorphus aggregata gen. nov., sp. Nov., isolate from tissue of brittle star Ophioplocus japonicus.</title>
        <authorList>
            <person name="Kawano K."/>
            <person name="Sawayama S."/>
            <person name="Nakagawa S."/>
        </authorList>
    </citation>
    <scope>NUCLEOTIDE SEQUENCE [LARGE SCALE GENOMIC DNA]</scope>
    <source>
        <strain evidence="4 5">NKW23</strain>
    </source>
</reference>
<dbReference type="InterPro" id="IPR017850">
    <property type="entry name" value="Alkaline_phosphatase_core_sf"/>
</dbReference>
<comment type="caution">
    <text evidence="4">The sequence shown here is derived from an EMBL/GenBank/DDBJ whole genome shotgun (WGS) entry which is preliminary data.</text>
</comment>
<evidence type="ECO:0000256" key="1">
    <source>
        <dbReference type="ARBA" id="ARBA00022723"/>
    </source>
</evidence>
<sequence>MKPKNVLILMSDEHTRGAAGCYGHDIVRTPNLDRLAARGARFDTAYTPCPVCVPARAAFATGKYIHQIGTWDNATAFDGSLPSWHRLLRERGHQTVSIGKLHFRSTEDDNGFADERLSMHIVEAKGDLLGLIRDEDTVKRGGSRKMAQMAGPGESMYTRYDRDITSDAITWLHEEAPKHRGKPWVMFVSWVAPHFPLTAPSQHFYHYYNQDLPEPKLYHLRDKPIHPYVDDYRGIFAYDEYFDTPDAVKRALAGYFGLVSFMDEQVGLVLDALGKAGLQDDTHVVYTSDHGDNLGARGAWGKSLMYEESVGVPLMVAGPGIPAGTVVKTPASILDLYPFIMEGVGARDSETVPDDVPGTSVRALIDGAEADRAAFSEYHGMGSRKAAFMIRKGDWKLVHYIDYPDQLFNLAEDPDEVNDRAEEPGCAAIREALMQELLKICDPAAVDREARAHQARKIVENGGKEPIIARGDLGFSVPPGVEPSFS</sequence>
<organism evidence="4 5">
    <name type="scientific">Paralimibaculum aggregatum</name>
    <dbReference type="NCBI Taxonomy" id="3036245"/>
    <lineage>
        <taxon>Bacteria</taxon>
        <taxon>Pseudomonadati</taxon>
        <taxon>Pseudomonadota</taxon>
        <taxon>Alphaproteobacteria</taxon>
        <taxon>Rhodobacterales</taxon>
        <taxon>Paracoccaceae</taxon>
        <taxon>Paralimibaculum</taxon>
    </lineage>
</organism>
<evidence type="ECO:0000256" key="2">
    <source>
        <dbReference type="ARBA" id="ARBA00022801"/>
    </source>
</evidence>
<dbReference type="PANTHER" id="PTHR45953:SF1">
    <property type="entry name" value="IDURONATE 2-SULFATASE"/>
    <property type="match status" value="1"/>
</dbReference>
<dbReference type="Gene3D" id="3.40.720.10">
    <property type="entry name" value="Alkaline Phosphatase, subunit A"/>
    <property type="match status" value="1"/>
</dbReference>
<keyword evidence="5" id="KW-1185">Reference proteome</keyword>
<dbReference type="CDD" id="cd16037">
    <property type="entry name" value="sulfatase_like"/>
    <property type="match status" value="1"/>
</dbReference>
<evidence type="ECO:0000259" key="3">
    <source>
        <dbReference type="Pfam" id="PF00884"/>
    </source>
</evidence>
<keyword evidence="2" id="KW-0378">Hydrolase</keyword>
<dbReference type="SUPFAM" id="SSF53649">
    <property type="entry name" value="Alkaline phosphatase-like"/>
    <property type="match status" value="1"/>
</dbReference>
<dbReference type="RefSeq" id="WP_285674254.1">
    <property type="nucleotide sequence ID" value="NZ_BSYI01000049.1"/>
</dbReference>
<dbReference type="EMBL" id="BSYI01000049">
    <property type="protein sequence ID" value="GMG85029.1"/>
    <property type="molecule type" value="Genomic_DNA"/>
</dbReference>
<protein>
    <submittedName>
        <fullName evidence="4">Sulfatase-like hydrolase/transferase</fullName>
    </submittedName>
</protein>
<evidence type="ECO:0000313" key="4">
    <source>
        <dbReference type="EMBL" id="GMG85029.1"/>
    </source>
</evidence>
<dbReference type="PANTHER" id="PTHR45953">
    <property type="entry name" value="IDURONATE 2-SULFATASE"/>
    <property type="match status" value="1"/>
</dbReference>
<name>A0ABQ6LSH1_9RHOB</name>
<gene>
    <name evidence="4" type="ORF">LNKW23_42450</name>
</gene>
<dbReference type="InterPro" id="IPR000917">
    <property type="entry name" value="Sulfatase_N"/>
</dbReference>
<accession>A0ABQ6LSH1</accession>
<dbReference type="Proteomes" id="UP001239909">
    <property type="component" value="Unassembled WGS sequence"/>
</dbReference>
<proteinExistence type="predicted"/>